<evidence type="ECO:0000259" key="3">
    <source>
        <dbReference type="Pfam" id="PF00501"/>
    </source>
</evidence>
<evidence type="ECO:0000259" key="4">
    <source>
        <dbReference type="Pfam" id="PF13193"/>
    </source>
</evidence>
<feature type="domain" description="AMP-dependent synthetase/ligase" evidence="3">
    <location>
        <begin position="35"/>
        <end position="407"/>
    </location>
</feature>
<protein>
    <recommendedName>
        <fullName evidence="7">Long-chain acyl-CoA synthetase</fullName>
    </recommendedName>
</protein>
<dbReference type="Pfam" id="PF13193">
    <property type="entry name" value="AMP-binding_C"/>
    <property type="match status" value="1"/>
</dbReference>
<gene>
    <name evidence="5" type="ORF">GCM10011401_22590</name>
</gene>
<dbReference type="InterPro" id="IPR020845">
    <property type="entry name" value="AMP-binding_CS"/>
</dbReference>
<reference evidence="5" key="2">
    <citation type="submission" date="2020-09" db="EMBL/GenBank/DDBJ databases">
        <authorList>
            <person name="Sun Q."/>
            <person name="Zhou Y."/>
        </authorList>
    </citation>
    <scope>NUCLEOTIDE SEQUENCE</scope>
    <source>
        <strain evidence="5">CGMCC 1.15388</strain>
    </source>
</reference>
<feature type="domain" description="AMP-binding enzyme C-terminal" evidence="4">
    <location>
        <begin position="457"/>
        <end position="532"/>
    </location>
</feature>
<dbReference type="InterPro" id="IPR045851">
    <property type="entry name" value="AMP-bd_C_sf"/>
</dbReference>
<dbReference type="FunFam" id="3.30.300.30:FF:000008">
    <property type="entry name" value="2,3-dihydroxybenzoate-AMP ligase"/>
    <property type="match status" value="1"/>
</dbReference>
<organism evidence="5 6">
    <name type="scientific">Nesterenkonia cremea</name>
    <dbReference type="NCBI Taxonomy" id="1882340"/>
    <lineage>
        <taxon>Bacteria</taxon>
        <taxon>Bacillati</taxon>
        <taxon>Actinomycetota</taxon>
        <taxon>Actinomycetes</taxon>
        <taxon>Micrococcales</taxon>
        <taxon>Micrococcaceae</taxon>
        <taxon>Nesterenkonia</taxon>
    </lineage>
</organism>
<dbReference type="PANTHER" id="PTHR43767">
    <property type="entry name" value="LONG-CHAIN-FATTY-ACID--COA LIGASE"/>
    <property type="match status" value="1"/>
</dbReference>
<dbReference type="Pfam" id="PF00501">
    <property type="entry name" value="AMP-binding"/>
    <property type="match status" value="1"/>
</dbReference>
<dbReference type="AlphaFoldDB" id="A0A917ATS9"/>
<dbReference type="SUPFAM" id="SSF56801">
    <property type="entry name" value="Acetyl-CoA synthetase-like"/>
    <property type="match status" value="1"/>
</dbReference>
<dbReference type="EMBL" id="BMIS01000011">
    <property type="protein sequence ID" value="GGE74840.1"/>
    <property type="molecule type" value="Genomic_DNA"/>
</dbReference>
<evidence type="ECO:0000256" key="2">
    <source>
        <dbReference type="ARBA" id="ARBA00022598"/>
    </source>
</evidence>
<dbReference type="InterPro" id="IPR050237">
    <property type="entry name" value="ATP-dep_AMP-bd_enzyme"/>
</dbReference>
<dbReference type="PROSITE" id="PS00455">
    <property type="entry name" value="AMP_BINDING"/>
    <property type="match status" value="1"/>
</dbReference>
<evidence type="ECO:0000256" key="1">
    <source>
        <dbReference type="ARBA" id="ARBA00006432"/>
    </source>
</evidence>
<evidence type="ECO:0008006" key="7">
    <source>
        <dbReference type="Google" id="ProtNLM"/>
    </source>
</evidence>
<dbReference type="RefSeq" id="WP_229658984.1">
    <property type="nucleotide sequence ID" value="NZ_BMIS01000011.1"/>
</dbReference>
<dbReference type="Proteomes" id="UP000633136">
    <property type="component" value="Unassembled WGS sequence"/>
</dbReference>
<dbReference type="InterPro" id="IPR025110">
    <property type="entry name" value="AMP-bd_C"/>
</dbReference>
<comment type="caution">
    <text evidence="5">The sequence shown here is derived from an EMBL/GenBank/DDBJ whole genome shotgun (WGS) entry which is preliminary data.</text>
</comment>
<dbReference type="InterPro" id="IPR042099">
    <property type="entry name" value="ANL_N_sf"/>
</dbReference>
<keyword evidence="2" id="KW-0436">Ligase</keyword>
<dbReference type="Gene3D" id="3.30.300.30">
    <property type="match status" value="1"/>
</dbReference>
<dbReference type="InterPro" id="IPR000873">
    <property type="entry name" value="AMP-dep_synth/lig_dom"/>
</dbReference>
<comment type="similarity">
    <text evidence="1">Belongs to the ATP-dependent AMP-binding enzyme family.</text>
</comment>
<evidence type="ECO:0000313" key="5">
    <source>
        <dbReference type="EMBL" id="GGE74840.1"/>
    </source>
</evidence>
<accession>A0A917ATS9</accession>
<proteinExistence type="inferred from homology"/>
<evidence type="ECO:0000313" key="6">
    <source>
        <dbReference type="Proteomes" id="UP000633136"/>
    </source>
</evidence>
<keyword evidence="6" id="KW-1185">Reference proteome</keyword>
<dbReference type="GO" id="GO:0016878">
    <property type="term" value="F:acid-thiol ligase activity"/>
    <property type="evidence" value="ECO:0007669"/>
    <property type="project" value="UniProtKB-ARBA"/>
</dbReference>
<reference evidence="5" key="1">
    <citation type="journal article" date="2014" name="Int. J. Syst. Evol. Microbiol.">
        <title>Complete genome sequence of Corynebacterium casei LMG S-19264T (=DSM 44701T), isolated from a smear-ripened cheese.</title>
        <authorList>
            <consortium name="US DOE Joint Genome Institute (JGI-PGF)"/>
            <person name="Walter F."/>
            <person name="Albersmeier A."/>
            <person name="Kalinowski J."/>
            <person name="Ruckert C."/>
        </authorList>
    </citation>
    <scope>NUCLEOTIDE SEQUENCE</scope>
    <source>
        <strain evidence="5">CGMCC 1.15388</strain>
    </source>
</reference>
<dbReference type="Gene3D" id="3.40.50.12780">
    <property type="entry name" value="N-terminal domain of ligase-like"/>
    <property type="match status" value="1"/>
</dbReference>
<name>A0A917ATS9_9MICC</name>
<sequence>MMTTTQHRWQVLYPEHVSSELSAAARTLDAAWDSRVAMDPQQAAISHVGLRLTAEESDVLSDALASEFQSRGVGEGDRVGIRLQNIPQFPLTMLALWKIGATALVLNPMYQQRELEHILADASPAGVLALEEDLPAVREASDAEIWTIGTHEGDLCDPEHPHPAGSGSEFAQILRARRGDRPRRAVTRPETAALLTYTSGTTGPPKGAVGTHRNLLAVAEGNQQWYGFLPGDLVLAVAPLFHITGAVAAATASLLAPVELVFIGRVRADAMHRTIRDRGIHHILGSITVYNALLDLPEGDHDVADFSTLRTVYSGGAPVPPATVDRFEKRFGHYIHNIYGMTETASAVVAVPLGTRAPIHEASGTLSIGVPLPGLEVRVTDFDGAPLPFGEQGELELRGPQVTSGYLNNPEATQQTLADGWLRTGDIALIDDAGWIYLVDRKKDQINVSGYKVWPREVEDVLYEHPAVKEAAVVGQPDDYSGERVAAFVSLQQGRGADPEELKAHVRSRVASYKCPKEVTIIDDLPKTATGKIQRRKLRKGQ</sequence>
<dbReference type="PANTHER" id="PTHR43767:SF1">
    <property type="entry name" value="NONRIBOSOMAL PEPTIDE SYNTHASE PES1 (EUROFUNG)-RELATED"/>
    <property type="match status" value="1"/>
</dbReference>